<dbReference type="InterPro" id="IPR035396">
    <property type="entry name" value="Bac_rhamnosid6H"/>
</dbReference>
<feature type="domain" description="Alpha-L-rhamnosidase six-hairpin glycosidase" evidence="2">
    <location>
        <begin position="398"/>
        <end position="716"/>
    </location>
</feature>
<keyword evidence="4" id="KW-0378">Hydrolase</keyword>
<evidence type="ECO:0000256" key="1">
    <source>
        <dbReference type="SAM" id="SignalP"/>
    </source>
</evidence>
<gene>
    <name evidence="4" type="ORF">NQ519_07185</name>
</gene>
<dbReference type="InterPro" id="IPR012341">
    <property type="entry name" value="6hp_glycosidase-like_sf"/>
</dbReference>
<keyword evidence="1" id="KW-0732">Signal</keyword>
<dbReference type="SUPFAM" id="SSF48208">
    <property type="entry name" value="Six-hairpin glycosidases"/>
    <property type="match status" value="1"/>
</dbReference>
<evidence type="ECO:0000313" key="5">
    <source>
        <dbReference type="Proteomes" id="UP001058267"/>
    </source>
</evidence>
<feature type="chain" id="PRO_5045110924" evidence="1">
    <location>
        <begin position="30"/>
        <end position="805"/>
    </location>
</feature>
<dbReference type="Gene3D" id="1.50.10.10">
    <property type="match status" value="1"/>
</dbReference>
<dbReference type="GO" id="GO:0016787">
    <property type="term" value="F:hydrolase activity"/>
    <property type="evidence" value="ECO:0007669"/>
    <property type="project" value="UniProtKB-KW"/>
</dbReference>
<reference evidence="4" key="1">
    <citation type="journal article" date="2022" name="Cell">
        <title>Design, construction, and in vivo augmentation of a complex gut microbiome.</title>
        <authorList>
            <person name="Cheng A.G."/>
            <person name="Ho P.Y."/>
            <person name="Aranda-Diaz A."/>
            <person name="Jain S."/>
            <person name="Yu F.B."/>
            <person name="Meng X."/>
            <person name="Wang M."/>
            <person name="Iakiviak M."/>
            <person name="Nagashima K."/>
            <person name="Zhao A."/>
            <person name="Murugkar P."/>
            <person name="Patil A."/>
            <person name="Atabakhsh K."/>
            <person name="Weakley A."/>
            <person name="Yan J."/>
            <person name="Brumbaugh A.R."/>
            <person name="Higginbottom S."/>
            <person name="Dimas A."/>
            <person name="Shiver A.L."/>
            <person name="Deutschbauer A."/>
            <person name="Neff N."/>
            <person name="Sonnenburg J.L."/>
            <person name="Huang K.C."/>
            <person name="Fischbach M.A."/>
        </authorList>
    </citation>
    <scope>NUCLEOTIDE SEQUENCE</scope>
    <source>
        <strain evidence="4">JC50</strain>
    </source>
</reference>
<dbReference type="Gene3D" id="2.60.420.10">
    <property type="entry name" value="Maltose phosphorylase, domain 3"/>
    <property type="match status" value="1"/>
</dbReference>
<dbReference type="Pfam" id="PF17390">
    <property type="entry name" value="Bac_rhamnosid_C"/>
    <property type="match status" value="1"/>
</dbReference>
<dbReference type="EMBL" id="CP102252">
    <property type="protein sequence ID" value="UWN66610.1"/>
    <property type="molecule type" value="Genomic_DNA"/>
</dbReference>
<dbReference type="PANTHER" id="PTHR34987">
    <property type="entry name" value="C, PUTATIVE (AFU_ORTHOLOGUE AFUA_3G02880)-RELATED"/>
    <property type="match status" value="1"/>
</dbReference>
<dbReference type="Gene3D" id="2.60.120.260">
    <property type="entry name" value="Galactose-binding domain-like"/>
    <property type="match status" value="1"/>
</dbReference>
<name>A0ABY5VAH3_9BACT</name>
<organism evidence="4 5">
    <name type="scientific">Alistipes senegalensis JC50</name>
    <dbReference type="NCBI Taxonomy" id="1033732"/>
    <lineage>
        <taxon>Bacteria</taxon>
        <taxon>Pseudomonadati</taxon>
        <taxon>Bacteroidota</taxon>
        <taxon>Bacteroidia</taxon>
        <taxon>Bacteroidales</taxon>
        <taxon>Rikenellaceae</taxon>
        <taxon>Alistipes</taxon>
    </lineage>
</organism>
<evidence type="ECO:0000313" key="4">
    <source>
        <dbReference type="EMBL" id="UWN66610.1"/>
    </source>
</evidence>
<dbReference type="Proteomes" id="UP001058267">
    <property type="component" value="Chromosome"/>
</dbReference>
<dbReference type="PANTHER" id="PTHR34987:SF2">
    <property type="entry name" value="B, PUTATIVE (AFU_ORTHOLOGUE AFUA_7G05040)-RELATED"/>
    <property type="match status" value="1"/>
</dbReference>
<evidence type="ECO:0000259" key="3">
    <source>
        <dbReference type="Pfam" id="PF17390"/>
    </source>
</evidence>
<dbReference type="PROSITE" id="PS51257">
    <property type="entry name" value="PROKAR_LIPOPROTEIN"/>
    <property type="match status" value="1"/>
</dbReference>
<proteinExistence type="predicted"/>
<keyword evidence="5" id="KW-1185">Reference proteome</keyword>
<feature type="signal peptide" evidence="1">
    <location>
        <begin position="1"/>
        <end position="29"/>
    </location>
</feature>
<dbReference type="Pfam" id="PF17389">
    <property type="entry name" value="Bac_rhamnosid6H"/>
    <property type="match status" value="1"/>
</dbReference>
<dbReference type="InterPro" id="IPR008928">
    <property type="entry name" value="6-hairpin_glycosidase_sf"/>
</dbReference>
<sequence>MAFLRMFPAFLLKAACCCLPLVCACPVRAQIRLEGYRQSEIDPRLFSGRWSAWWISAPGVEDGTYGVCHFRKEFRLPEAPRRFVVHVSADSRYRLYVNGIPVSTGPACGDVLNWNFETVDLAPCLTAGRNVVAAVVWNFADKRPLAQISFGKTAFLLQGDTPREEVVNTDASWSALRNDAYSPNERPVFGYYAAGACERVVVAEYPWGWERPDYDASHWRPAVARIAAAMKGAADYPGWQLVPSPVPPMETDTVRIPCVRQFENVSIPGRFPAERAPVTVPARTEAEMLLDNRVLTTGYPLLHYSGGCGAEISLGYAEALYEDPVRGIKGNRDRTEGKHFVGYEDVIVADGASGRMFSPLWWRTWRYLRIRVRTSDEPLTIDDIRAVTSMYPLRRESEFRAEEDPVLHEILETGWRTARLCAHESYMDCPYYEQLQYFGDARIQAMITMFNTRDDRLVRCALEQGRRSLVPDGITMSRYPSSLHQFIPSFSLWWIVMGHDYWMYRGGEEYLRTLLPAWRSILSWFEQYLRPDLSLRRIPYWFFADWSGTPLGEPRREEEGDSAFQDLLYVYALRAASRMEAAFGSPAAAEKYSGLADAISDTMRPKYWDARKGMFADTFSRSDFSQHVNVLAILCGVVEGEEASALLHRITDDRTVMPCSVFFRYYLQQAMKLTGNGAMLFDGLRIWRDQLALGLTTWVEQPEPSRSDCHAWSASPNIEFYRIILGIDSDAPGFRRVRIEPSLGDLRRVSGAVPHPAGKIGVDYEADGRGGLRARIDLPEGVAGTFVWRGKEYSLKEGRQVMTVR</sequence>
<accession>A0ABY5VAH3</accession>
<feature type="domain" description="Alpha-L-rhamnosidase C-terminal" evidence="3">
    <location>
        <begin position="726"/>
        <end position="794"/>
    </location>
</feature>
<protein>
    <submittedName>
        <fullName evidence="4">Glycoside hydrolase</fullName>
    </submittedName>
</protein>
<dbReference type="SUPFAM" id="SSF49785">
    <property type="entry name" value="Galactose-binding domain-like"/>
    <property type="match status" value="1"/>
</dbReference>
<evidence type="ECO:0000259" key="2">
    <source>
        <dbReference type="Pfam" id="PF17389"/>
    </source>
</evidence>
<dbReference type="InterPro" id="IPR035398">
    <property type="entry name" value="Bac_rhamnosid_C"/>
</dbReference>
<dbReference type="InterPro" id="IPR008979">
    <property type="entry name" value="Galactose-bd-like_sf"/>
</dbReference>